<dbReference type="OrthoDB" id="3197455at2"/>
<dbReference type="InterPro" id="IPR041679">
    <property type="entry name" value="DNA2/NAM7-like_C"/>
</dbReference>
<dbReference type="PANTHER" id="PTHR43788">
    <property type="entry name" value="DNA2/NAM7 HELICASE FAMILY MEMBER"/>
    <property type="match status" value="1"/>
</dbReference>
<dbReference type="HOGENOM" id="CLU_639266_0_0_11"/>
<gene>
    <name evidence="7" type="ordered locus">Mflv_5419</name>
</gene>
<evidence type="ECO:0000256" key="1">
    <source>
        <dbReference type="ARBA" id="ARBA00022741"/>
    </source>
</evidence>
<dbReference type="GO" id="GO:0016787">
    <property type="term" value="F:hydrolase activity"/>
    <property type="evidence" value="ECO:0007669"/>
    <property type="project" value="UniProtKB-KW"/>
</dbReference>
<keyword evidence="1" id="KW-0547">Nucleotide-binding</keyword>
<feature type="domain" description="DNA2/NAM7 helicase-like C-terminal" evidence="6">
    <location>
        <begin position="243"/>
        <end position="411"/>
    </location>
</feature>
<dbReference type="AlphaFoldDB" id="A4TG65"/>
<protein>
    <recommendedName>
        <fullName evidence="6">DNA2/NAM7 helicase-like C-terminal domain-containing protein</fullName>
    </recommendedName>
</protein>
<dbReference type="PANTHER" id="PTHR43788:SF8">
    <property type="entry name" value="DNA-BINDING PROTEIN SMUBP-2"/>
    <property type="match status" value="1"/>
</dbReference>
<keyword evidence="3" id="KW-0347">Helicase</keyword>
<evidence type="ECO:0000313" key="7">
    <source>
        <dbReference type="EMBL" id="ABP47880.1"/>
    </source>
</evidence>
<feature type="region of interest" description="Disordered" evidence="5">
    <location>
        <begin position="1"/>
        <end position="33"/>
    </location>
</feature>
<dbReference type="SUPFAM" id="SSF52540">
    <property type="entry name" value="P-loop containing nucleoside triphosphate hydrolases"/>
    <property type="match status" value="1"/>
</dbReference>
<evidence type="ECO:0000256" key="3">
    <source>
        <dbReference type="ARBA" id="ARBA00022806"/>
    </source>
</evidence>
<dbReference type="Pfam" id="PF13087">
    <property type="entry name" value="AAA_12"/>
    <property type="match status" value="1"/>
</dbReference>
<evidence type="ECO:0000256" key="5">
    <source>
        <dbReference type="SAM" id="MobiDB-lite"/>
    </source>
</evidence>
<evidence type="ECO:0000259" key="6">
    <source>
        <dbReference type="Pfam" id="PF13087"/>
    </source>
</evidence>
<dbReference type="GO" id="GO:0043139">
    <property type="term" value="F:5'-3' DNA helicase activity"/>
    <property type="evidence" value="ECO:0007669"/>
    <property type="project" value="TreeGrafter"/>
</dbReference>
<sequence>MRRLPESFVGARAGAVPADSREKARPPAAAEKPGVVQQEWPGRELLNSPMLARVLMAAWSGEAGICVPACPGSGKSRLIALLAGALAHRVGLRVLVAAQTREQASELGRRITAVSDRAALIVKSGGQRAGRAVEGVRTVAGHQVRWDRSTGGQILIGTTARLLYVDPALVGGDILLVDEAWQATYSDVGALGALARQVVCVGDPGQVDPVVTGSTARWDGQLSGPHQPAPAALLAAHGDAISVHRLTNSWRLGPQTCALVSEHFYPQMPFTSRRPDESVVASDGTVLPELECRRVKTRHGPTDPALLATLVDRVRELMTFEYRCGGERMALSEGDIAVAVPHVAQAGAVRALLSDLPEVLVGTVNALQGMERPAVVALHPMAGYRSAEPFALDAGRMCVTMTRHRAHLTLCVDSATEAVLARAGDDSEVVAARGLLTAL</sequence>
<dbReference type="InterPro" id="IPR050534">
    <property type="entry name" value="Coronavir_polyprotein_1ab"/>
</dbReference>
<dbReference type="Gene3D" id="3.40.50.300">
    <property type="entry name" value="P-loop containing nucleotide triphosphate hydrolases"/>
    <property type="match status" value="2"/>
</dbReference>
<geneLocation type="plasmid" evidence="7">
    <name>pMFLV01</name>
</geneLocation>
<dbReference type="KEGG" id="mgi:Mflv_5419"/>
<dbReference type="Pfam" id="PF13604">
    <property type="entry name" value="AAA_30"/>
    <property type="match status" value="1"/>
</dbReference>
<name>A4TG65_MYCGI</name>
<dbReference type="EMBL" id="CP000657">
    <property type="protein sequence ID" value="ABP47880.1"/>
    <property type="molecule type" value="Genomic_DNA"/>
</dbReference>
<proteinExistence type="predicted"/>
<organism evidence="7">
    <name type="scientific">Mycolicibacterium gilvum (strain PYR-GCK)</name>
    <name type="common">Mycobacterium gilvum (strain PYR-GCK)</name>
    <dbReference type="NCBI Taxonomy" id="350054"/>
    <lineage>
        <taxon>Bacteria</taxon>
        <taxon>Bacillati</taxon>
        <taxon>Actinomycetota</taxon>
        <taxon>Actinomycetes</taxon>
        <taxon>Mycobacteriales</taxon>
        <taxon>Mycobacteriaceae</taxon>
        <taxon>Mycolicibacterium</taxon>
    </lineage>
</organism>
<keyword evidence="2" id="KW-0378">Hydrolase</keyword>
<dbReference type="InterPro" id="IPR027417">
    <property type="entry name" value="P-loop_NTPase"/>
</dbReference>
<keyword evidence="4" id="KW-0067">ATP-binding</keyword>
<dbReference type="GO" id="GO:0005524">
    <property type="term" value="F:ATP binding"/>
    <property type="evidence" value="ECO:0007669"/>
    <property type="project" value="UniProtKB-KW"/>
</dbReference>
<accession>A4TG65</accession>
<reference evidence="7" key="1">
    <citation type="submission" date="2007-04" db="EMBL/GenBank/DDBJ databases">
        <title>Complete sequence of plasmid1 pMFLV01 of Mycobacterium gilvum PYR-GCK.</title>
        <authorList>
            <consortium name="US DOE Joint Genome Institute"/>
            <person name="Copeland A."/>
            <person name="Lucas S."/>
            <person name="Lapidus A."/>
            <person name="Barry K."/>
            <person name="Detter J.C."/>
            <person name="Glavina del Rio T."/>
            <person name="Hammon N."/>
            <person name="Israni S."/>
            <person name="Dalin E."/>
            <person name="Tice H."/>
            <person name="Pitluck S."/>
            <person name="Chain P."/>
            <person name="Malfatti S."/>
            <person name="Shin M."/>
            <person name="Vergez L."/>
            <person name="Schmutz J."/>
            <person name="Larimer F."/>
            <person name="Land M."/>
            <person name="Hauser L."/>
            <person name="Kyrpides N."/>
            <person name="Mikhailova N."/>
            <person name="Miller C."/>
            <person name="Richardson P."/>
        </authorList>
    </citation>
    <scope>NUCLEOTIDE SEQUENCE</scope>
    <source>
        <strain evidence="7">PYR-GCK</strain>
        <plasmid evidence="7">pMFLV01</plasmid>
    </source>
</reference>
<keyword evidence="7" id="KW-0614">Plasmid</keyword>
<evidence type="ECO:0000256" key="4">
    <source>
        <dbReference type="ARBA" id="ARBA00022840"/>
    </source>
</evidence>
<evidence type="ECO:0000256" key="2">
    <source>
        <dbReference type="ARBA" id="ARBA00022801"/>
    </source>
</evidence>